<evidence type="ECO:0000313" key="5">
    <source>
        <dbReference type="Proteomes" id="UP000731465"/>
    </source>
</evidence>
<name>A0ABS7DHD3_9GAMM</name>
<dbReference type="Gene3D" id="3.90.79.10">
    <property type="entry name" value="Nucleoside Triphosphate Pyrophosphohydrolase"/>
    <property type="match status" value="1"/>
</dbReference>
<dbReference type="NCBIfam" id="NF008736">
    <property type="entry name" value="PRK11762.1"/>
    <property type="match status" value="1"/>
</dbReference>
<dbReference type="InterPro" id="IPR020084">
    <property type="entry name" value="NUDIX_hydrolase_CS"/>
</dbReference>
<keyword evidence="2 4" id="KW-0378">Hydrolase</keyword>
<dbReference type="RefSeq" id="WP_219937174.1">
    <property type="nucleotide sequence ID" value="NZ_JAGFNY010000007.1"/>
</dbReference>
<organism evidence="4 5">
    <name type="scientific">Succinivibrio faecicola</name>
    <dbReference type="NCBI Taxonomy" id="2820300"/>
    <lineage>
        <taxon>Bacteria</taxon>
        <taxon>Pseudomonadati</taxon>
        <taxon>Pseudomonadota</taxon>
        <taxon>Gammaproteobacteria</taxon>
        <taxon>Aeromonadales</taxon>
        <taxon>Succinivibrionaceae</taxon>
        <taxon>Succinivibrio</taxon>
    </lineage>
</organism>
<dbReference type="PROSITE" id="PS00893">
    <property type="entry name" value="NUDIX_BOX"/>
    <property type="match status" value="1"/>
</dbReference>
<keyword evidence="5" id="KW-1185">Reference proteome</keyword>
<sequence length="188" mass="21158">MDLSALSRQLPEILSRKKQKVSRIFTVEELDLKFSNSTRMTYERIAGGNGAVMAIPFDGSFFYLTSEYACGFERYELGFVKGKIDDGEDPVNACIREMKEEIGFGAKNIIPLKKEMTLAPGMLMLRMHTFLCTDLYESRLDGDEPEPISIIKVSIKEAKDLIFDYDSPLTESRAIASLTLALHKLNAI</sequence>
<dbReference type="GO" id="GO:0016787">
    <property type="term" value="F:hydrolase activity"/>
    <property type="evidence" value="ECO:0007669"/>
    <property type="project" value="UniProtKB-KW"/>
</dbReference>
<dbReference type="PROSITE" id="PS51462">
    <property type="entry name" value="NUDIX"/>
    <property type="match status" value="1"/>
</dbReference>
<evidence type="ECO:0000256" key="1">
    <source>
        <dbReference type="ARBA" id="ARBA00001946"/>
    </source>
</evidence>
<proteinExistence type="predicted"/>
<dbReference type="Proteomes" id="UP000731465">
    <property type="component" value="Unassembled WGS sequence"/>
</dbReference>
<feature type="domain" description="Nudix hydrolase" evidence="3">
    <location>
        <begin position="47"/>
        <end position="175"/>
    </location>
</feature>
<dbReference type="EMBL" id="JAGFNY010000007">
    <property type="protein sequence ID" value="MBW7569956.1"/>
    <property type="molecule type" value="Genomic_DNA"/>
</dbReference>
<dbReference type="Pfam" id="PF00293">
    <property type="entry name" value="NUDIX"/>
    <property type="match status" value="1"/>
</dbReference>
<evidence type="ECO:0000256" key="2">
    <source>
        <dbReference type="ARBA" id="ARBA00022801"/>
    </source>
</evidence>
<evidence type="ECO:0000313" key="4">
    <source>
        <dbReference type="EMBL" id="MBW7569956.1"/>
    </source>
</evidence>
<dbReference type="SUPFAM" id="SSF55811">
    <property type="entry name" value="Nudix"/>
    <property type="match status" value="1"/>
</dbReference>
<reference evidence="4 5" key="1">
    <citation type="submission" date="2021-03" db="EMBL/GenBank/DDBJ databases">
        <title>Succinivibrio sp. nov. isolated from feces of cow.</title>
        <authorList>
            <person name="Choi J.-Y."/>
        </authorList>
    </citation>
    <scope>NUCLEOTIDE SEQUENCE [LARGE SCALE GENOMIC DNA]</scope>
    <source>
        <strain evidence="4 5">AGMB01872</strain>
    </source>
</reference>
<gene>
    <name evidence="4" type="primary">nudE</name>
    <name evidence="4" type="ORF">J5V48_03505</name>
</gene>
<accession>A0ABS7DHD3</accession>
<evidence type="ECO:0000259" key="3">
    <source>
        <dbReference type="PROSITE" id="PS51462"/>
    </source>
</evidence>
<dbReference type="InterPro" id="IPR015797">
    <property type="entry name" value="NUDIX_hydrolase-like_dom_sf"/>
</dbReference>
<comment type="caution">
    <text evidence="4">The sequence shown here is derived from an EMBL/GenBank/DDBJ whole genome shotgun (WGS) entry which is preliminary data.</text>
</comment>
<dbReference type="InterPro" id="IPR000086">
    <property type="entry name" value="NUDIX_hydrolase_dom"/>
</dbReference>
<protein>
    <submittedName>
        <fullName evidence="4">ADP compounds hydrolase NudE</fullName>
    </submittedName>
</protein>
<comment type="cofactor">
    <cofactor evidence="1">
        <name>Mg(2+)</name>
        <dbReference type="ChEBI" id="CHEBI:18420"/>
    </cofactor>
</comment>